<evidence type="ECO:0000313" key="5">
    <source>
        <dbReference type="Proteomes" id="UP000030665"/>
    </source>
</evidence>
<dbReference type="GO" id="GO:0035556">
    <property type="term" value="P:intracellular signal transduction"/>
    <property type="evidence" value="ECO:0007669"/>
    <property type="project" value="TreeGrafter"/>
</dbReference>
<dbReference type="InterPro" id="IPR000719">
    <property type="entry name" value="Prot_kinase_dom"/>
</dbReference>
<keyword evidence="2" id="KW-0067">ATP-binding</keyword>
<name>A0A077ZH80_TRITR</name>
<proteinExistence type="predicted"/>
<reference evidence="4" key="2">
    <citation type="submission" date="2014-03" db="EMBL/GenBank/DDBJ databases">
        <title>The whipworm genome and dual-species transcriptomics of an intimate host-pathogen interaction.</title>
        <authorList>
            <person name="Foth B.J."/>
            <person name="Tsai I.J."/>
            <person name="Reid A.J."/>
            <person name="Bancroft A.J."/>
            <person name="Nichol S."/>
            <person name="Tracey A."/>
            <person name="Holroyd N."/>
            <person name="Cotton J.A."/>
            <person name="Stanley E.J."/>
            <person name="Zarowiecki M."/>
            <person name="Liu J.Z."/>
            <person name="Huckvale T."/>
            <person name="Cooper P.J."/>
            <person name="Grencis R.K."/>
            <person name="Berriman M."/>
        </authorList>
    </citation>
    <scope>NUCLEOTIDE SEQUENCE [LARGE SCALE GENOMIC DNA]</scope>
</reference>
<dbReference type="Pfam" id="PF00069">
    <property type="entry name" value="Pkinase"/>
    <property type="match status" value="1"/>
</dbReference>
<evidence type="ECO:0000256" key="1">
    <source>
        <dbReference type="ARBA" id="ARBA00022741"/>
    </source>
</evidence>
<sequence>MLVGKMGVIQFFQAMKIVDKRRILKKFGILRNKLSAAPPFVNPLERIYDEVAIQKKLDHPNIVKLIEVRCKQSLFRPVLEIPTDSPLTENAARRHFRDAVLGLEYLHCQKIVHRDIKPSNLLLTETGSLKISDFGVSSQFTGLDALLNDIAGTPAFMAPEALEEAKDHFYSGRAQDIWSLGITLFAFVFGRVPFFDNYVVALYRKIRTEPLCIPDDRPISTELKHLLRSMLHKKPDNRCTLKEIKIDPWVTMGGFQPLLQSQQYEQQVTISKEDVRNSVRRIIGLDTLVLIKLMGHQRSFGHPFGEKQPYLFSIVKRGATTLQNEIIQPPPISALLLIDCFSMPVISAPKVSKRSLANSMS</sequence>
<gene>
    <name evidence="4" type="ORF">TTRE_0000631601</name>
</gene>
<dbReference type="Gene3D" id="1.10.510.10">
    <property type="entry name" value="Transferase(Phosphotransferase) domain 1"/>
    <property type="match status" value="1"/>
</dbReference>
<dbReference type="PANTHER" id="PTHR24346">
    <property type="entry name" value="MAP/MICROTUBULE AFFINITY-REGULATING KINASE"/>
    <property type="match status" value="1"/>
</dbReference>
<dbReference type="PANTHER" id="PTHR24346:SF77">
    <property type="entry name" value="SERINE THREONINE PROTEIN KINASE"/>
    <property type="match status" value="1"/>
</dbReference>
<dbReference type="Proteomes" id="UP000030665">
    <property type="component" value="Unassembled WGS sequence"/>
</dbReference>
<evidence type="ECO:0000259" key="3">
    <source>
        <dbReference type="PROSITE" id="PS50011"/>
    </source>
</evidence>
<dbReference type="SMART" id="SM00220">
    <property type="entry name" value="S_TKc"/>
    <property type="match status" value="1"/>
</dbReference>
<keyword evidence="1" id="KW-0547">Nucleotide-binding</keyword>
<evidence type="ECO:0000313" key="4">
    <source>
        <dbReference type="EMBL" id="CDW58015.1"/>
    </source>
</evidence>
<dbReference type="GO" id="GO:0005524">
    <property type="term" value="F:ATP binding"/>
    <property type="evidence" value="ECO:0007669"/>
    <property type="project" value="UniProtKB-KW"/>
</dbReference>
<dbReference type="PROSITE" id="PS00108">
    <property type="entry name" value="PROTEIN_KINASE_ST"/>
    <property type="match status" value="1"/>
</dbReference>
<dbReference type="GO" id="GO:0004683">
    <property type="term" value="F:calcium/calmodulin-dependent protein kinase activity"/>
    <property type="evidence" value="ECO:0007669"/>
    <property type="project" value="TreeGrafter"/>
</dbReference>
<dbReference type="GO" id="GO:0005737">
    <property type="term" value="C:cytoplasm"/>
    <property type="evidence" value="ECO:0007669"/>
    <property type="project" value="TreeGrafter"/>
</dbReference>
<organism evidence="4 5">
    <name type="scientific">Trichuris trichiura</name>
    <name type="common">Whipworm</name>
    <name type="synonym">Trichocephalus trichiurus</name>
    <dbReference type="NCBI Taxonomy" id="36087"/>
    <lineage>
        <taxon>Eukaryota</taxon>
        <taxon>Metazoa</taxon>
        <taxon>Ecdysozoa</taxon>
        <taxon>Nematoda</taxon>
        <taxon>Enoplea</taxon>
        <taxon>Dorylaimia</taxon>
        <taxon>Trichinellida</taxon>
        <taxon>Trichuridae</taxon>
        <taxon>Trichuris</taxon>
    </lineage>
</organism>
<dbReference type="PROSITE" id="PS50011">
    <property type="entry name" value="PROTEIN_KINASE_DOM"/>
    <property type="match status" value="1"/>
</dbReference>
<feature type="domain" description="Protein kinase" evidence="3">
    <location>
        <begin position="1"/>
        <end position="250"/>
    </location>
</feature>
<dbReference type="OrthoDB" id="68483at2759"/>
<reference evidence="4" key="1">
    <citation type="submission" date="2014-01" db="EMBL/GenBank/DDBJ databases">
        <authorList>
            <person name="Aslett M."/>
        </authorList>
    </citation>
    <scope>NUCLEOTIDE SEQUENCE</scope>
</reference>
<accession>A0A077ZH80</accession>
<keyword evidence="4" id="KW-0418">Kinase</keyword>
<keyword evidence="5" id="KW-1185">Reference proteome</keyword>
<dbReference type="SUPFAM" id="SSF56112">
    <property type="entry name" value="Protein kinase-like (PK-like)"/>
    <property type="match status" value="1"/>
</dbReference>
<dbReference type="GO" id="GO:0005516">
    <property type="term" value="F:calmodulin binding"/>
    <property type="evidence" value="ECO:0007669"/>
    <property type="project" value="TreeGrafter"/>
</dbReference>
<protein>
    <submittedName>
        <fullName evidence="4">Pkinase domain containing protein</fullName>
    </submittedName>
</protein>
<dbReference type="InterPro" id="IPR008271">
    <property type="entry name" value="Ser/Thr_kinase_AS"/>
</dbReference>
<evidence type="ECO:0000256" key="2">
    <source>
        <dbReference type="ARBA" id="ARBA00022840"/>
    </source>
</evidence>
<dbReference type="AlphaFoldDB" id="A0A077ZH80"/>
<dbReference type="Gene3D" id="3.30.200.20">
    <property type="entry name" value="Phosphorylase Kinase, domain 1"/>
    <property type="match status" value="1"/>
</dbReference>
<dbReference type="InterPro" id="IPR011009">
    <property type="entry name" value="Kinase-like_dom_sf"/>
</dbReference>
<keyword evidence="4" id="KW-0808">Transferase</keyword>
<dbReference type="STRING" id="36087.A0A077ZH80"/>
<dbReference type="EMBL" id="HG806252">
    <property type="protein sequence ID" value="CDW58015.1"/>
    <property type="molecule type" value="Genomic_DNA"/>
</dbReference>